<comment type="caution">
    <text evidence="1">The sequence shown here is derived from an EMBL/GenBank/DDBJ whole genome shotgun (WGS) entry which is preliminary data.</text>
</comment>
<dbReference type="EMBL" id="SCKX01000001">
    <property type="protein sequence ID" value="RWZ78413.1"/>
    <property type="molecule type" value="Genomic_DNA"/>
</dbReference>
<reference evidence="1" key="1">
    <citation type="submission" date="2019-01" db="EMBL/GenBank/DDBJ databases">
        <title>Genomic signatures and co-occurrence patterns of the ultra-small Saccharimodia (Patescibacteria phylum) suggest a symbiotic lifestyle.</title>
        <authorList>
            <person name="Lemos L."/>
            <person name="Medeiros J."/>
            <person name="Andreote F."/>
            <person name="Fernandes G."/>
            <person name="Varani A."/>
            <person name="Oliveira G."/>
            <person name="Pylro V."/>
        </authorList>
    </citation>
    <scope>NUCLEOTIDE SEQUENCE [LARGE SCALE GENOMIC DNA]</scope>
    <source>
        <strain evidence="1">AMD02</strain>
    </source>
</reference>
<accession>A0A4Q0AH50</accession>
<organism evidence="1 2">
    <name type="scientific">Candidatus Microsaccharimonas sossegonensis</name>
    <dbReference type="NCBI Taxonomy" id="2506948"/>
    <lineage>
        <taxon>Bacteria</taxon>
        <taxon>Candidatus Saccharimonadota</taxon>
        <taxon>Candidatus Saccharimonadia</taxon>
        <taxon>Candidatus Saccharimonadales</taxon>
        <taxon>Candidatus Saccharimonadaceae</taxon>
        <taxon>Candidatus Microsaccharimonas</taxon>
    </lineage>
</organism>
<dbReference type="AlphaFoldDB" id="A0A4Q0AH50"/>
<sequence length="150" mass="16599">MYATERASTALNALLNPVQVHNITMDDLRLIIEGDPGDILHAILNGSILVRSISGSSYDIELIGPTVDTKYYAGTAKVRQAKYIRTQANGKQNETVEYIGISSGDTPHLRFFADITDETPDENSEHSILRIPTSATLIPEIKLVVDWSKW</sequence>
<keyword evidence="2" id="KW-1185">Reference proteome</keyword>
<name>A0A4Q0AH50_9BACT</name>
<dbReference type="Proteomes" id="UP000289257">
    <property type="component" value="Unassembled WGS sequence"/>
</dbReference>
<protein>
    <submittedName>
        <fullName evidence="1">Uncharacterized protein</fullName>
    </submittedName>
</protein>
<evidence type="ECO:0000313" key="2">
    <source>
        <dbReference type="Proteomes" id="UP000289257"/>
    </source>
</evidence>
<proteinExistence type="predicted"/>
<gene>
    <name evidence="1" type="ORF">EOT05_01480</name>
</gene>
<evidence type="ECO:0000313" key="1">
    <source>
        <dbReference type="EMBL" id="RWZ78413.1"/>
    </source>
</evidence>